<evidence type="ECO:0000259" key="3">
    <source>
        <dbReference type="Pfam" id="PF22879"/>
    </source>
</evidence>
<comment type="caution">
    <text evidence="4">The sequence shown here is derived from an EMBL/GenBank/DDBJ whole genome shotgun (WGS) entry which is preliminary data.</text>
</comment>
<keyword evidence="1" id="KW-0175">Coiled coil</keyword>
<dbReference type="InterPro" id="IPR018891">
    <property type="entry name" value="AIPR_C"/>
</dbReference>
<dbReference type="AlphaFoldDB" id="A0A1R1JQN9"/>
<organism evidence="4 5">
    <name type="scientific">Alcaligenes xylosoxydans xylosoxydans</name>
    <name type="common">Achromobacter xylosoxidans</name>
    <dbReference type="NCBI Taxonomy" id="85698"/>
    <lineage>
        <taxon>Bacteria</taxon>
        <taxon>Pseudomonadati</taxon>
        <taxon>Pseudomonadota</taxon>
        <taxon>Betaproteobacteria</taxon>
        <taxon>Burkholderiales</taxon>
        <taxon>Alcaligenaceae</taxon>
        <taxon>Achromobacter</taxon>
    </lineage>
</organism>
<dbReference type="EMBL" id="MJMN01000024">
    <property type="protein sequence ID" value="OMG83420.1"/>
    <property type="molecule type" value="Genomic_DNA"/>
</dbReference>
<dbReference type="Proteomes" id="UP000187251">
    <property type="component" value="Unassembled WGS sequence"/>
</dbReference>
<dbReference type="Pfam" id="PF10592">
    <property type="entry name" value="AIPR"/>
    <property type="match status" value="1"/>
</dbReference>
<feature type="domain" description="Abortive infection phage resistance protein N-terminal" evidence="3">
    <location>
        <begin position="29"/>
        <end position="181"/>
    </location>
</feature>
<feature type="domain" description="Abortive phage infection protein C-terminal" evidence="2">
    <location>
        <begin position="241"/>
        <end position="569"/>
    </location>
</feature>
<sequence length="709" mass="79222">MTDLEFYLELNQMVARRAASDHLVDVLAFVHEIADRLGDDPAFGEFVSAEFSGSATRGRQQFRIHGFTAFDEADGSVGLVVGRWFDDEEPETLTTATVNQLSAYLQTFAEEALNESLCERIVESNGAYEIAHLMQKSKARISRVRLHVISNQPLSTKFKERVLQPIDGIAIELHVWDLCRLRSVYESDREREVVTVSISDFGASGIECMRASGSESIQSYLCIVPASLLADIFERYGSRVLEGNVRSFLGMKGGVNKGIRRTIQDAPHLFLAFNNGIAATATSVEVGVINGRSFISSLVDLQIVNGGQTTASILNARKKDRLSLEGVNVAMKLTVVEAAGADDLIPKIAEYANTQNKVAVADFFANHPLHRKIEEISRRLAVPSSEATRIRSKWFYERARGQYQNERLYLSEKKKQNFDLEYPARQVINKTDLAKFDSVLSEKPQWASQGVQKNFVKFASHFEPKTSEKTSAEYWAEVSPQYGDGYYQRIVAVALLWKKLEAMVSAARNDWYRGDYRAQIVAYGLAMLVHGARRSGRELDWDALWNAQAISSELEEAMKASAILAQSVILTLPAGATNAGEWAKKDACWERARDASPEPAPDSTWLVSRAEALYQQTEARKQGKQDDLIALQRRVLALCQSGYWADLSRWSELPEIASEAQKELIVRASTISGFMKIGLERDWRRLSELAKSCDEAGFKPAMEAVNNQP</sequence>
<dbReference type="OrthoDB" id="9806213at2"/>
<evidence type="ECO:0000259" key="2">
    <source>
        <dbReference type="Pfam" id="PF10592"/>
    </source>
</evidence>
<proteinExistence type="predicted"/>
<evidence type="ECO:0000313" key="5">
    <source>
        <dbReference type="Proteomes" id="UP000187251"/>
    </source>
</evidence>
<dbReference type="RefSeq" id="WP_076413824.1">
    <property type="nucleotide sequence ID" value="NZ_AP028040.1"/>
</dbReference>
<protein>
    <recommendedName>
        <fullName evidence="6">AIPR protein</fullName>
    </recommendedName>
</protein>
<feature type="coiled-coil region" evidence="1">
    <location>
        <begin position="607"/>
        <end position="634"/>
    </location>
</feature>
<accession>A0A1R1JQN9</accession>
<evidence type="ECO:0008006" key="6">
    <source>
        <dbReference type="Google" id="ProtNLM"/>
    </source>
</evidence>
<gene>
    <name evidence="4" type="ORF">BIZ92_11945</name>
</gene>
<name>A0A1R1JQN9_ALCXX</name>
<reference evidence="4 5" key="1">
    <citation type="submission" date="2016-09" db="EMBL/GenBank/DDBJ databases">
        <title>Phylogenomics of Achromobacter.</title>
        <authorList>
            <person name="Jeukens J."/>
            <person name="Freschi L."/>
            <person name="Vincent A.T."/>
            <person name="Emond-Rheault J.-G."/>
            <person name="Kukavica-Ibrulj I."/>
            <person name="Charette S.J."/>
            <person name="Levesque R.C."/>
        </authorList>
    </citation>
    <scope>NUCLEOTIDE SEQUENCE [LARGE SCALE GENOMIC DNA]</scope>
    <source>
        <strain evidence="4 5">AUS488</strain>
    </source>
</reference>
<dbReference type="InterPro" id="IPR055101">
    <property type="entry name" value="AIPR_N"/>
</dbReference>
<dbReference type="Pfam" id="PF22879">
    <property type="entry name" value="AIPR_N"/>
    <property type="match status" value="1"/>
</dbReference>
<evidence type="ECO:0000313" key="4">
    <source>
        <dbReference type="EMBL" id="OMG83420.1"/>
    </source>
</evidence>
<evidence type="ECO:0000256" key="1">
    <source>
        <dbReference type="SAM" id="Coils"/>
    </source>
</evidence>